<keyword evidence="5" id="KW-0812">Transmembrane</keyword>
<dbReference type="InterPro" id="IPR005467">
    <property type="entry name" value="His_kinase_dom"/>
</dbReference>
<dbReference type="InterPro" id="IPR004358">
    <property type="entry name" value="Sig_transdc_His_kin-like_C"/>
</dbReference>
<feature type="transmembrane region" description="Helical" evidence="5">
    <location>
        <begin position="121"/>
        <end position="154"/>
    </location>
</feature>
<dbReference type="eggNOG" id="COG2205">
    <property type="taxonomic scope" value="Bacteria"/>
</dbReference>
<dbReference type="PROSITE" id="PS50109">
    <property type="entry name" value="HIS_KIN"/>
    <property type="match status" value="1"/>
</dbReference>
<organism evidence="7 8">
    <name type="scientific">Bdellovibrio bacteriovorus (strain ATCC 15356 / DSM 50701 / NCIMB 9529 / HD100)</name>
    <dbReference type="NCBI Taxonomy" id="264462"/>
    <lineage>
        <taxon>Bacteria</taxon>
        <taxon>Pseudomonadati</taxon>
        <taxon>Bdellovibrionota</taxon>
        <taxon>Bdellovibrionia</taxon>
        <taxon>Bdellovibrionales</taxon>
        <taxon>Pseudobdellovibrionaceae</taxon>
        <taxon>Bdellovibrio</taxon>
    </lineage>
</organism>
<dbReference type="STRING" id="264462.Bd1335"/>
<feature type="transmembrane region" description="Helical" evidence="5">
    <location>
        <begin position="89"/>
        <end position="109"/>
    </location>
</feature>
<dbReference type="EC" id="2.7.13.3" evidence="2"/>
<feature type="transmembrane region" description="Helical" evidence="5">
    <location>
        <begin position="175"/>
        <end position="193"/>
    </location>
</feature>
<evidence type="ECO:0000313" key="7">
    <source>
        <dbReference type="EMBL" id="CAE79228.1"/>
    </source>
</evidence>
<dbReference type="Gene3D" id="3.30.565.10">
    <property type="entry name" value="Histidine kinase-like ATPase, C-terminal domain"/>
    <property type="match status" value="1"/>
</dbReference>
<dbReference type="PANTHER" id="PTHR43547:SF2">
    <property type="entry name" value="HYBRID SIGNAL TRANSDUCTION HISTIDINE KINASE C"/>
    <property type="match status" value="1"/>
</dbReference>
<dbReference type="Proteomes" id="UP000008080">
    <property type="component" value="Chromosome"/>
</dbReference>
<protein>
    <recommendedName>
        <fullName evidence="2">histidine kinase</fullName>
        <ecNumber evidence="2">2.7.13.3</ecNumber>
    </recommendedName>
</protein>
<dbReference type="InterPro" id="IPR036890">
    <property type="entry name" value="HATPase_C_sf"/>
</dbReference>
<evidence type="ECO:0000313" key="8">
    <source>
        <dbReference type="Proteomes" id="UP000008080"/>
    </source>
</evidence>
<evidence type="ECO:0000259" key="6">
    <source>
        <dbReference type="PROSITE" id="PS50109"/>
    </source>
</evidence>
<comment type="catalytic activity">
    <reaction evidence="1">
        <text>ATP + protein L-histidine = ADP + protein N-phospho-L-histidine.</text>
        <dbReference type="EC" id="2.7.13.3"/>
    </reaction>
</comment>
<gene>
    <name evidence="7" type="ordered locus">Bd1335</name>
</gene>
<dbReference type="SMART" id="SM00387">
    <property type="entry name" value="HATPase_c"/>
    <property type="match status" value="1"/>
</dbReference>
<feature type="coiled-coil region" evidence="4">
    <location>
        <begin position="193"/>
        <end position="220"/>
    </location>
</feature>
<dbReference type="AlphaFoldDB" id="Q6MNC4"/>
<evidence type="ECO:0000256" key="4">
    <source>
        <dbReference type="SAM" id="Coils"/>
    </source>
</evidence>
<evidence type="ECO:0000256" key="3">
    <source>
        <dbReference type="ARBA" id="ARBA00022553"/>
    </source>
</evidence>
<dbReference type="Pfam" id="PF02518">
    <property type="entry name" value="HATPase_c"/>
    <property type="match status" value="1"/>
</dbReference>
<keyword evidence="8" id="KW-1185">Reference proteome</keyword>
<feature type="transmembrane region" description="Helical" evidence="5">
    <location>
        <begin position="33"/>
        <end position="51"/>
    </location>
</feature>
<dbReference type="SUPFAM" id="SSF55874">
    <property type="entry name" value="ATPase domain of HSP90 chaperone/DNA topoisomerase II/histidine kinase"/>
    <property type="match status" value="1"/>
</dbReference>
<keyword evidence="5" id="KW-0472">Membrane</keyword>
<feature type="transmembrane region" description="Helical" evidence="5">
    <location>
        <begin position="63"/>
        <end position="82"/>
    </location>
</feature>
<feature type="domain" description="Histidine kinase" evidence="6">
    <location>
        <begin position="216"/>
        <end position="440"/>
    </location>
</feature>
<evidence type="ECO:0000256" key="1">
    <source>
        <dbReference type="ARBA" id="ARBA00000085"/>
    </source>
</evidence>
<name>Q6MNC4_BDEBA</name>
<dbReference type="HOGENOM" id="CLU_651615_0_0_7"/>
<dbReference type="GO" id="GO:0000155">
    <property type="term" value="F:phosphorelay sensor kinase activity"/>
    <property type="evidence" value="ECO:0007669"/>
    <property type="project" value="TreeGrafter"/>
</dbReference>
<dbReference type="PANTHER" id="PTHR43547">
    <property type="entry name" value="TWO-COMPONENT HISTIDINE KINASE"/>
    <property type="match status" value="1"/>
</dbReference>
<dbReference type="CDD" id="cd00075">
    <property type="entry name" value="HATPase"/>
    <property type="match status" value="1"/>
</dbReference>
<keyword evidence="7" id="KW-0418">Kinase</keyword>
<keyword evidence="7" id="KW-0808">Transferase</keyword>
<dbReference type="PRINTS" id="PR00344">
    <property type="entry name" value="BCTRLSENSOR"/>
</dbReference>
<keyword evidence="3" id="KW-0597">Phosphoprotein</keyword>
<proteinExistence type="predicted"/>
<dbReference type="InterPro" id="IPR003594">
    <property type="entry name" value="HATPase_dom"/>
</dbReference>
<evidence type="ECO:0000256" key="2">
    <source>
        <dbReference type="ARBA" id="ARBA00012438"/>
    </source>
</evidence>
<evidence type="ECO:0000256" key="5">
    <source>
        <dbReference type="SAM" id="Phobius"/>
    </source>
</evidence>
<reference evidence="7 8" key="1">
    <citation type="journal article" date="2004" name="Science">
        <title>A predator unmasked: life cycle of Bdellovibrio bacteriovorus from a genomic perspective.</title>
        <authorList>
            <person name="Rendulic S."/>
            <person name="Jagtap P."/>
            <person name="Rosinus A."/>
            <person name="Eppinger M."/>
            <person name="Baar C."/>
            <person name="Lanz C."/>
            <person name="Keller H."/>
            <person name="Lambert C."/>
            <person name="Evans K.J."/>
            <person name="Goesmann A."/>
            <person name="Meyer F."/>
            <person name="Sockett R.E."/>
            <person name="Schuster S.C."/>
        </authorList>
    </citation>
    <scope>NUCLEOTIDE SEQUENCE [LARGE SCALE GENOMIC DNA]</scope>
    <source>
        <strain evidence="8">ATCC 15356 / DSM 50701 / NCIMB 9529 / HD100</strain>
    </source>
</reference>
<keyword evidence="5" id="KW-1133">Transmembrane helix</keyword>
<sequence>MFRRRYCIMEATRNRSTMRDLTFTSEDAYKKRLTYFKVIYFLTLAVSLVYIVKFNLQYKVPDYNSALIPIWVVLLIVPPLCLRLLKNYLISACIMGTMSSLILAYLLYLSGGIEAPGIFWLTAIPLVCGILVGVPGAIGGYLIVFTILWFFWYARSQGFGPNVIADYGDYNREKLFNVVVFLLFSAFNTHYYIRGEKSLMKNLEEKNLDVENLLRVLIHDIANTLSSMTYNLVKAKEDREENPSGAQELDKIERAVDDIVNLLAQVRHLKSVKDGKASMPLKPLNLTMVLNEVYENTVATAQQKGIKMQLDISRDRMPINGEKTILSNVVLQNLINNAIKFSHPGERIDLRAYPTDSEVIIEIRDYGIGIPKEILANIFNLNSQTTRPGTQGEKGTGYGMPLVREYLQMMDGTIEIFSSEETSSSAPSGTRVVLKMPLAKSVL</sequence>
<dbReference type="EMBL" id="BX842649">
    <property type="protein sequence ID" value="CAE79228.1"/>
    <property type="molecule type" value="Genomic_DNA"/>
</dbReference>
<accession>Q6MNC4</accession>
<dbReference type="KEGG" id="bba:Bd1335"/>
<keyword evidence="4" id="KW-0175">Coiled coil</keyword>